<keyword evidence="2" id="KW-0472">Membrane</keyword>
<dbReference type="OrthoDB" id="3564009at2759"/>
<keyword evidence="2" id="KW-1133">Transmembrane helix</keyword>
<evidence type="ECO:0000256" key="2">
    <source>
        <dbReference type="SAM" id="Phobius"/>
    </source>
</evidence>
<keyword evidence="2" id="KW-0812">Transmembrane</keyword>
<dbReference type="Proteomes" id="UP000672032">
    <property type="component" value="Chromosome 5"/>
</dbReference>
<feature type="transmembrane region" description="Helical" evidence="2">
    <location>
        <begin position="118"/>
        <end position="140"/>
    </location>
</feature>
<dbReference type="EMBL" id="CP063409">
    <property type="protein sequence ID" value="QSZ35633.1"/>
    <property type="molecule type" value="Genomic_DNA"/>
</dbReference>
<evidence type="ECO:0000256" key="1">
    <source>
        <dbReference type="SAM" id="MobiDB-lite"/>
    </source>
</evidence>
<name>A0A8A3PKU5_9HELO</name>
<accession>A0A8A3PKU5</accession>
<reference evidence="3" key="1">
    <citation type="submission" date="2020-10" db="EMBL/GenBank/DDBJ databases">
        <title>Genome Sequence of Monilinia vaccinii-corymbosi Sheds Light on Mummy Berry Disease Infection of Blueberry and Mating Type.</title>
        <authorList>
            <person name="Yow A.G."/>
            <person name="Zhang Y."/>
            <person name="Bansal K."/>
            <person name="Eacker S.M."/>
            <person name="Sullivan S."/>
            <person name="Liachko I."/>
            <person name="Cubeta M.A."/>
            <person name="Rollins J.A."/>
            <person name="Ashrafi H."/>
        </authorList>
    </citation>
    <scope>NUCLEOTIDE SEQUENCE</scope>
    <source>
        <strain evidence="3">RL-1</strain>
    </source>
</reference>
<sequence>MAPVVFPVLFSHVPHELANSTFSIKQRVSQTSPVFSASFSSSTISSKPPVPTVTPYLIHQQFSTIIIGAPTTSYTSYVELSNNAFNPPPTSLSDSKPIGDPYTVAAQAPQPSNSGRDIGIVTGCIVGVLILGLIGWVYMMKAKQSQRKRRKVKAKVEVKAQVKRRKHRKHRKHRKTEEKAPEDTGGDGAAAEEA</sequence>
<protein>
    <submittedName>
        <fullName evidence="3">Uncharacterized protein</fullName>
    </submittedName>
</protein>
<gene>
    <name evidence="3" type="ORF">DSL72_008503</name>
</gene>
<evidence type="ECO:0000313" key="4">
    <source>
        <dbReference type="Proteomes" id="UP000672032"/>
    </source>
</evidence>
<keyword evidence="4" id="KW-1185">Reference proteome</keyword>
<evidence type="ECO:0000313" key="3">
    <source>
        <dbReference type="EMBL" id="QSZ35633.1"/>
    </source>
</evidence>
<organism evidence="3 4">
    <name type="scientific">Monilinia vaccinii-corymbosi</name>
    <dbReference type="NCBI Taxonomy" id="61207"/>
    <lineage>
        <taxon>Eukaryota</taxon>
        <taxon>Fungi</taxon>
        <taxon>Dikarya</taxon>
        <taxon>Ascomycota</taxon>
        <taxon>Pezizomycotina</taxon>
        <taxon>Leotiomycetes</taxon>
        <taxon>Helotiales</taxon>
        <taxon>Sclerotiniaceae</taxon>
        <taxon>Monilinia</taxon>
    </lineage>
</organism>
<proteinExistence type="predicted"/>
<feature type="compositionally biased region" description="Basic residues" evidence="1">
    <location>
        <begin position="161"/>
        <end position="174"/>
    </location>
</feature>
<dbReference type="AlphaFoldDB" id="A0A8A3PKU5"/>
<feature type="region of interest" description="Disordered" evidence="1">
    <location>
        <begin position="148"/>
        <end position="194"/>
    </location>
</feature>